<evidence type="ECO:0000256" key="11">
    <source>
        <dbReference type="ARBA" id="ARBA00044975"/>
    </source>
</evidence>
<dbReference type="InterPro" id="IPR036775">
    <property type="entry name" value="DNA_pol_Y-fam_lit_finger_sf"/>
</dbReference>
<dbReference type="FunFam" id="3.40.1170.60:FF:000008">
    <property type="entry name" value="DNA polymerase eta subunit"/>
    <property type="match status" value="1"/>
</dbReference>
<keyword evidence="10" id="KW-0539">Nucleus</keyword>
<evidence type="ECO:0000256" key="8">
    <source>
        <dbReference type="ARBA" id="ARBA00023128"/>
    </source>
</evidence>
<keyword evidence="9" id="KW-0234">DNA repair</keyword>
<dbReference type="GO" id="GO:0007064">
    <property type="term" value="P:mitotic sister chromatid cohesion"/>
    <property type="evidence" value="ECO:0007669"/>
    <property type="project" value="UniProtKB-ARBA"/>
</dbReference>
<dbReference type="Gene3D" id="1.10.150.20">
    <property type="entry name" value="5' to 3' exonuclease, C-terminal subdomain"/>
    <property type="match status" value="1"/>
</dbReference>
<sequence>MASYSTATPLRVIAHIDLDAFYAQCEMVRLGVPGDVPLAVQQWQSLIAVNYPARTFGVTRRTTITEARKLCPQLVAQHVATWREGDDKWAYRSDAAANIARDKVSLDPYRLESRKILAVMKEVLPPAPLQRIEKAGIDEVFVDLSAHVHHILLARFPELSPTPGTDPSEGLPPPPVTALDWHSDCLVPLDEAEEVEDPDWDDVALSIGADIVRDIRARVWEKLHYTCSGGISHNKVLSKLGSAHNKPNKQTIIRRRAVTSFLAPIKFTKMRNLGGKLGDQVASEFDTEEINGLLSVPLANLSARLGQETGLWVYNTIRGIDHSEVNSRTKIKSMLSAKSFRPAINTREQAERWIKIFAADIFSRLVEEGILENRRRPKSVNLHLKHNSRTRSRQTSIPPGKSLDQASLVELGNTLLTQIMSEGEVWPCFHLSMNINGIEDGVTGNMGIGGFLMRGNDAPGSKESSTVLRSDQAASSDSKVQANIDGGADNSERKRRRSGSERIDQFLGMTSVPSKTSHGDQYRDERRKCYATSGNEAHGIHPTILEAKLDLGRTKCLPIPEASRDLKGHSGRNRLSGEGPALTSDHRCPNRFSQTAADEKDRPALFTCGRCNTSFADPTDLQSHNDWHIALALQEREAQVEERVRSAFAGRLGGDLGQLSSAKSGRRLASGPTTSSSTQSSRRGGGRGTKPRLEPGQKRLNFG</sequence>
<evidence type="ECO:0000256" key="5">
    <source>
        <dbReference type="ARBA" id="ARBA00022763"/>
    </source>
</evidence>
<evidence type="ECO:0000259" key="16">
    <source>
        <dbReference type="PROSITE" id="PS51907"/>
    </source>
</evidence>
<dbReference type="PROSITE" id="PS51907">
    <property type="entry name" value="ZF_UBZ3"/>
    <property type="match status" value="1"/>
</dbReference>
<evidence type="ECO:0000256" key="4">
    <source>
        <dbReference type="ARBA" id="ARBA00022723"/>
    </source>
</evidence>
<evidence type="ECO:0000313" key="17">
    <source>
        <dbReference type="EMBL" id="KEZ42799.1"/>
    </source>
</evidence>
<dbReference type="GO" id="GO:0003887">
    <property type="term" value="F:DNA-directed DNA polymerase activity"/>
    <property type="evidence" value="ECO:0007669"/>
    <property type="project" value="TreeGrafter"/>
</dbReference>
<evidence type="ECO:0000259" key="14">
    <source>
        <dbReference type="PROSITE" id="PS50157"/>
    </source>
</evidence>
<feature type="region of interest" description="Disordered" evidence="13">
    <location>
        <begin position="653"/>
        <end position="703"/>
    </location>
</feature>
<dbReference type="InterPro" id="IPR001126">
    <property type="entry name" value="UmuC"/>
</dbReference>
<keyword evidence="7" id="KW-0862">Zinc</keyword>
<dbReference type="GO" id="GO:0070987">
    <property type="term" value="P:error-free translesion synthesis"/>
    <property type="evidence" value="ECO:0007669"/>
    <property type="project" value="UniProtKB-ARBA"/>
</dbReference>
<keyword evidence="18" id="KW-1185">Reference proteome</keyword>
<dbReference type="InterPro" id="IPR013087">
    <property type="entry name" value="Znf_C2H2_type"/>
</dbReference>
<dbReference type="FunFam" id="1.10.150.20:FF:000014">
    <property type="entry name" value="Polymerase (DNA directed), eta"/>
    <property type="match status" value="1"/>
</dbReference>
<evidence type="ECO:0000256" key="13">
    <source>
        <dbReference type="SAM" id="MobiDB-lite"/>
    </source>
</evidence>
<dbReference type="GO" id="GO:0008270">
    <property type="term" value="F:zinc ion binding"/>
    <property type="evidence" value="ECO:0007669"/>
    <property type="project" value="UniProtKB-KW"/>
</dbReference>
<dbReference type="KEGG" id="sapo:SAPIO_CDS5213"/>
<dbReference type="Gene3D" id="3.30.70.270">
    <property type="match status" value="1"/>
</dbReference>
<dbReference type="GO" id="GO:0005657">
    <property type="term" value="C:replication fork"/>
    <property type="evidence" value="ECO:0007669"/>
    <property type="project" value="UniProtKB-ARBA"/>
</dbReference>
<evidence type="ECO:0000256" key="6">
    <source>
        <dbReference type="ARBA" id="ARBA00022771"/>
    </source>
</evidence>
<dbReference type="AlphaFoldDB" id="A0A084G637"/>
<dbReference type="InterPro" id="IPR017961">
    <property type="entry name" value="DNA_pol_Y-fam_little_finger"/>
</dbReference>
<organism evidence="17 18">
    <name type="scientific">Pseudallescheria apiosperma</name>
    <name type="common">Scedosporium apiospermum</name>
    <dbReference type="NCBI Taxonomy" id="563466"/>
    <lineage>
        <taxon>Eukaryota</taxon>
        <taxon>Fungi</taxon>
        <taxon>Dikarya</taxon>
        <taxon>Ascomycota</taxon>
        <taxon>Pezizomycotina</taxon>
        <taxon>Sordariomycetes</taxon>
        <taxon>Hypocreomycetidae</taxon>
        <taxon>Microascales</taxon>
        <taxon>Microascaceae</taxon>
        <taxon>Scedosporium</taxon>
    </lineage>
</organism>
<dbReference type="Gene3D" id="3.30.1490.100">
    <property type="entry name" value="DNA polymerase, Y-family, little finger domain"/>
    <property type="match status" value="1"/>
</dbReference>
<dbReference type="Proteomes" id="UP000028545">
    <property type="component" value="Unassembled WGS sequence"/>
</dbReference>
<dbReference type="PANTHER" id="PTHR45873">
    <property type="entry name" value="DNA POLYMERASE ETA"/>
    <property type="match status" value="1"/>
</dbReference>
<evidence type="ECO:0000256" key="12">
    <source>
        <dbReference type="PROSITE-ProRule" id="PRU00042"/>
    </source>
</evidence>
<dbReference type="PROSITE" id="PS00028">
    <property type="entry name" value="ZINC_FINGER_C2H2_1"/>
    <property type="match status" value="1"/>
</dbReference>
<dbReference type="GeneID" id="27724285"/>
<dbReference type="Pfam" id="PF11799">
    <property type="entry name" value="IMS_C"/>
    <property type="match status" value="1"/>
</dbReference>
<name>A0A084G637_PSEDA</name>
<evidence type="ECO:0000259" key="15">
    <source>
        <dbReference type="PROSITE" id="PS50173"/>
    </source>
</evidence>
<comment type="caution">
    <text evidence="17">The sequence shown here is derived from an EMBL/GenBank/DDBJ whole genome shotgun (WGS) entry which is preliminary data.</text>
</comment>
<feature type="compositionally biased region" description="Basic residues" evidence="13">
    <location>
        <begin position="381"/>
        <end position="392"/>
    </location>
</feature>
<dbReference type="GO" id="GO:0005739">
    <property type="term" value="C:mitochondrion"/>
    <property type="evidence" value="ECO:0007669"/>
    <property type="project" value="UniProtKB-SubCell"/>
</dbReference>
<gene>
    <name evidence="17" type="ORF">SAPIO_CDS5213</name>
</gene>
<feature type="domain" description="UBZ3-type" evidence="16">
    <location>
        <begin position="601"/>
        <end position="636"/>
    </location>
</feature>
<feature type="region of interest" description="Disordered" evidence="13">
    <location>
        <begin position="562"/>
        <end position="589"/>
    </location>
</feature>
<feature type="region of interest" description="Disordered" evidence="13">
    <location>
        <begin position="470"/>
        <end position="523"/>
    </location>
</feature>
<keyword evidence="5" id="KW-0227">DNA damage</keyword>
<dbReference type="Gene3D" id="3.40.1170.60">
    <property type="match status" value="1"/>
</dbReference>
<evidence type="ECO:0000256" key="10">
    <source>
        <dbReference type="ARBA" id="ARBA00023242"/>
    </source>
</evidence>
<feature type="compositionally biased region" description="Low complexity" evidence="13">
    <location>
        <begin position="670"/>
        <end position="682"/>
    </location>
</feature>
<evidence type="ECO:0000256" key="9">
    <source>
        <dbReference type="ARBA" id="ARBA00023204"/>
    </source>
</evidence>
<comment type="subcellular location">
    <subcellularLocation>
        <location evidence="2">Mitochondrion</location>
    </subcellularLocation>
    <subcellularLocation>
        <location evidence="1">Nucleus</location>
    </subcellularLocation>
</comment>
<dbReference type="VEuPathDB" id="FungiDB:SAPIO_CDS5213"/>
<keyword evidence="3" id="KW-0808">Transferase</keyword>
<evidence type="ECO:0000256" key="2">
    <source>
        <dbReference type="ARBA" id="ARBA00004173"/>
    </source>
</evidence>
<proteinExistence type="predicted"/>
<evidence type="ECO:0000256" key="7">
    <source>
        <dbReference type="ARBA" id="ARBA00022833"/>
    </source>
</evidence>
<dbReference type="EMBL" id="JOWA01000098">
    <property type="protein sequence ID" value="KEZ42799.1"/>
    <property type="molecule type" value="Genomic_DNA"/>
</dbReference>
<dbReference type="GO" id="GO:0042276">
    <property type="term" value="P:error-prone translesion synthesis"/>
    <property type="evidence" value="ECO:0007669"/>
    <property type="project" value="TreeGrafter"/>
</dbReference>
<dbReference type="GO" id="GO:0009314">
    <property type="term" value="P:response to radiation"/>
    <property type="evidence" value="ECO:0007669"/>
    <property type="project" value="TreeGrafter"/>
</dbReference>
<feature type="compositionally biased region" description="Polar residues" evidence="13">
    <location>
        <begin position="470"/>
        <end position="481"/>
    </location>
</feature>
<dbReference type="GO" id="GO:0035861">
    <property type="term" value="C:site of double-strand break"/>
    <property type="evidence" value="ECO:0007669"/>
    <property type="project" value="TreeGrafter"/>
</dbReference>
<evidence type="ECO:0000256" key="3">
    <source>
        <dbReference type="ARBA" id="ARBA00022679"/>
    </source>
</evidence>
<dbReference type="SUPFAM" id="SSF56672">
    <property type="entry name" value="DNA/RNA polymerases"/>
    <property type="match status" value="1"/>
</dbReference>
<dbReference type="PIRSF" id="PIRSF036603">
    <property type="entry name" value="DPol_eta"/>
    <property type="match status" value="1"/>
</dbReference>
<evidence type="ECO:0000313" key="18">
    <source>
        <dbReference type="Proteomes" id="UP000028545"/>
    </source>
</evidence>
<dbReference type="GO" id="GO:0005634">
    <property type="term" value="C:nucleus"/>
    <property type="evidence" value="ECO:0007669"/>
    <property type="project" value="UniProtKB-SubCell"/>
</dbReference>
<dbReference type="PANTHER" id="PTHR45873:SF1">
    <property type="entry name" value="DNA POLYMERASE ETA"/>
    <property type="match status" value="1"/>
</dbReference>
<dbReference type="GO" id="GO:0003684">
    <property type="term" value="F:damaged DNA binding"/>
    <property type="evidence" value="ECO:0007669"/>
    <property type="project" value="InterPro"/>
</dbReference>
<dbReference type="RefSeq" id="XP_016642598.1">
    <property type="nucleotide sequence ID" value="XM_016787583.1"/>
</dbReference>
<dbReference type="InterPro" id="IPR041298">
    <property type="entry name" value="UBZ3"/>
</dbReference>
<accession>A0A084G637</accession>
<dbReference type="Pfam" id="PF21704">
    <property type="entry name" value="POLH-Rev1_HhH"/>
    <property type="match status" value="1"/>
</dbReference>
<dbReference type="InterPro" id="IPR043128">
    <property type="entry name" value="Rev_trsase/Diguanyl_cyclase"/>
</dbReference>
<feature type="domain" description="C2H2-type" evidence="14">
    <location>
        <begin position="606"/>
        <end position="628"/>
    </location>
</feature>
<dbReference type="HOGENOM" id="CLU_012348_7_1_1"/>
<protein>
    <recommendedName>
        <fullName evidence="11">DNA polymerase eta</fullName>
    </recommendedName>
</protein>
<dbReference type="OrthoDB" id="5723at2759"/>
<dbReference type="PROSITE" id="PS50173">
    <property type="entry name" value="UMUC"/>
    <property type="match status" value="1"/>
</dbReference>
<dbReference type="Pfam" id="PF18439">
    <property type="entry name" value="zf_UBZ"/>
    <property type="match status" value="1"/>
</dbReference>
<dbReference type="OMA" id="AWPCSNL"/>
<keyword evidence="6 12" id="KW-0863">Zinc-finger</keyword>
<dbReference type="InterPro" id="IPR052230">
    <property type="entry name" value="DNA_polymerase_eta"/>
</dbReference>
<reference evidence="17 18" key="1">
    <citation type="journal article" date="2014" name="Genome Announc.">
        <title>Draft genome sequence of the pathogenic fungus Scedosporium apiospermum.</title>
        <authorList>
            <person name="Vandeputte P."/>
            <person name="Ghamrawi S."/>
            <person name="Rechenmann M."/>
            <person name="Iltis A."/>
            <person name="Giraud S."/>
            <person name="Fleury M."/>
            <person name="Thornton C."/>
            <person name="Delhaes L."/>
            <person name="Meyer W."/>
            <person name="Papon N."/>
            <person name="Bouchara J.P."/>
        </authorList>
    </citation>
    <scope>NUCLEOTIDE SEQUENCE [LARGE SCALE GENOMIC DNA]</scope>
    <source>
        <strain evidence="17 18">IHEM 14462</strain>
    </source>
</reference>
<dbReference type="InterPro" id="IPR043502">
    <property type="entry name" value="DNA/RNA_pol_sf"/>
</dbReference>
<dbReference type="Pfam" id="PF00817">
    <property type="entry name" value="IMS"/>
    <property type="match status" value="1"/>
</dbReference>
<feature type="domain" description="UmuC" evidence="15">
    <location>
        <begin position="13"/>
        <end position="274"/>
    </location>
</feature>
<dbReference type="SUPFAM" id="SSF100879">
    <property type="entry name" value="Lesion bypass DNA polymerase (Y-family), little finger domain"/>
    <property type="match status" value="1"/>
</dbReference>
<keyword evidence="4" id="KW-0479">Metal-binding</keyword>
<evidence type="ECO:0000256" key="1">
    <source>
        <dbReference type="ARBA" id="ARBA00004123"/>
    </source>
</evidence>
<feature type="region of interest" description="Disordered" evidence="13">
    <location>
        <begin position="381"/>
        <end position="403"/>
    </location>
</feature>
<dbReference type="GO" id="GO:0006281">
    <property type="term" value="P:DNA repair"/>
    <property type="evidence" value="ECO:0007669"/>
    <property type="project" value="UniProtKB-KW"/>
</dbReference>
<dbReference type="PROSITE" id="PS50157">
    <property type="entry name" value="ZINC_FINGER_C2H2_2"/>
    <property type="match status" value="1"/>
</dbReference>
<keyword evidence="8" id="KW-0496">Mitochondrion</keyword>